<evidence type="ECO:0000313" key="4">
    <source>
        <dbReference type="EMBL" id="GFG37375.1"/>
    </source>
</evidence>
<comment type="caution">
    <text evidence="4">The sequence shown here is derived from an EMBL/GenBank/DDBJ whole genome shotgun (WGS) entry which is preliminary data.</text>
</comment>
<dbReference type="InterPro" id="IPR050730">
    <property type="entry name" value="UBX_domain-protein"/>
</dbReference>
<dbReference type="PANTHER" id="PTHR23322">
    <property type="entry name" value="FAS-ASSOCIATED PROTEIN"/>
    <property type="match status" value="1"/>
</dbReference>
<feature type="compositionally biased region" description="Basic and acidic residues" evidence="2">
    <location>
        <begin position="352"/>
        <end position="370"/>
    </location>
</feature>
<evidence type="ECO:0000259" key="3">
    <source>
        <dbReference type="PROSITE" id="PS50033"/>
    </source>
</evidence>
<dbReference type="Gene3D" id="3.10.20.90">
    <property type="entry name" value="Phosphatidylinositol 3-kinase Catalytic Subunit, Chain A, domain 1"/>
    <property type="match status" value="1"/>
</dbReference>
<accession>A0A6L2Q3P3</accession>
<organism evidence="4 5">
    <name type="scientific">Coptotermes formosanus</name>
    <name type="common">Formosan subterranean termite</name>
    <dbReference type="NCBI Taxonomy" id="36987"/>
    <lineage>
        <taxon>Eukaryota</taxon>
        <taxon>Metazoa</taxon>
        <taxon>Ecdysozoa</taxon>
        <taxon>Arthropoda</taxon>
        <taxon>Hexapoda</taxon>
        <taxon>Insecta</taxon>
        <taxon>Pterygota</taxon>
        <taxon>Neoptera</taxon>
        <taxon>Polyneoptera</taxon>
        <taxon>Dictyoptera</taxon>
        <taxon>Blattodea</taxon>
        <taxon>Blattoidea</taxon>
        <taxon>Termitoidae</taxon>
        <taxon>Rhinotermitidae</taxon>
        <taxon>Coptotermes</taxon>
    </lineage>
</organism>
<dbReference type="GO" id="GO:0005634">
    <property type="term" value="C:nucleus"/>
    <property type="evidence" value="ECO:0007669"/>
    <property type="project" value="TreeGrafter"/>
</dbReference>
<dbReference type="InParanoid" id="A0A6L2Q3P3"/>
<evidence type="ECO:0000313" key="5">
    <source>
        <dbReference type="Proteomes" id="UP000502823"/>
    </source>
</evidence>
<dbReference type="SUPFAM" id="SSF54236">
    <property type="entry name" value="Ubiquitin-like"/>
    <property type="match status" value="1"/>
</dbReference>
<proteinExistence type="predicted"/>
<dbReference type="CDD" id="cd01773">
    <property type="entry name" value="UBX_UBXN7"/>
    <property type="match status" value="1"/>
</dbReference>
<gene>
    <name evidence="4" type="ORF">Cfor_11182</name>
</gene>
<dbReference type="SUPFAM" id="SSF52833">
    <property type="entry name" value="Thioredoxin-like"/>
    <property type="match status" value="1"/>
</dbReference>
<evidence type="ECO:0000256" key="2">
    <source>
        <dbReference type="SAM" id="MobiDB-lite"/>
    </source>
</evidence>
<sequence length="460" mass="51011">MAINMFLEDQDGASSSSQVRDPILPQREVLVEAPVFHSYPSRSKRAVHSVFDSFRDFQVETRRQEEMMTGSNVSSKKRSLEDLFRPPLDLMFHGTFQNARDAGVACEKWLMVNVQNVMEFSCQILNRDVWSNKAVKTVIKEHFIFWQVYLDSAEGQRYAAFYSISDWPYVAVIDPRTGESLRVWNKIDGSSFCDCLLEFLCQQQSLQTPQKRAKLSNSPLAAQDAPNGLVRTSSGHVYASQASPSGTAAVSATGSIRPDRAIPLALVNKPTASGLASSSSTTATLPLKITAKSEHTHTSVPATHVPAENDVPASHSKSILDASEDDQIAAALKASIAEKVCNGIDSANNEDSVEKQADSSRSKEDKTTHEENWKSYLGVGNEMEMSFLLRYPDGTREQFVVPTTAQIKALTSYVASKGFHMKDYEMVINFPRRVLSDMDGSITVKDLGLHRQETVFVQLR</sequence>
<dbReference type="OrthoDB" id="270602at2759"/>
<dbReference type="FunCoup" id="A0A6L2Q3P3">
    <property type="interactions" value="1392"/>
</dbReference>
<feature type="region of interest" description="Disordered" evidence="2">
    <location>
        <begin position="346"/>
        <end position="370"/>
    </location>
</feature>
<dbReference type="Pfam" id="PF13899">
    <property type="entry name" value="Thioredoxin_7"/>
    <property type="match status" value="1"/>
</dbReference>
<keyword evidence="1" id="KW-0597">Phosphoprotein</keyword>
<dbReference type="InterPro" id="IPR006577">
    <property type="entry name" value="UAS"/>
</dbReference>
<dbReference type="InterPro" id="IPR036249">
    <property type="entry name" value="Thioredoxin-like_sf"/>
</dbReference>
<dbReference type="Pfam" id="PF00789">
    <property type="entry name" value="UBX"/>
    <property type="match status" value="1"/>
</dbReference>
<dbReference type="GO" id="GO:0043130">
    <property type="term" value="F:ubiquitin binding"/>
    <property type="evidence" value="ECO:0007669"/>
    <property type="project" value="TreeGrafter"/>
</dbReference>
<dbReference type="AlphaFoldDB" id="A0A6L2Q3P3"/>
<dbReference type="Gene3D" id="3.40.30.10">
    <property type="entry name" value="Glutaredoxin"/>
    <property type="match status" value="1"/>
</dbReference>
<dbReference type="GO" id="GO:0043161">
    <property type="term" value="P:proteasome-mediated ubiquitin-dependent protein catabolic process"/>
    <property type="evidence" value="ECO:0007669"/>
    <property type="project" value="TreeGrafter"/>
</dbReference>
<protein>
    <recommendedName>
        <fullName evidence="3">UBX domain-containing protein</fullName>
    </recommendedName>
</protein>
<dbReference type="PANTHER" id="PTHR23322:SF6">
    <property type="entry name" value="UBX DOMAIN-CONTAINING PROTEIN 7"/>
    <property type="match status" value="1"/>
</dbReference>
<name>A0A6L2Q3P3_COPFO</name>
<reference evidence="5" key="1">
    <citation type="submission" date="2020-01" db="EMBL/GenBank/DDBJ databases">
        <title>Draft genome sequence of the Termite Coptotermes fromosanus.</title>
        <authorList>
            <person name="Itakura S."/>
            <person name="Yosikawa Y."/>
            <person name="Umezawa K."/>
        </authorList>
    </citation>
    <scope>NUCLEOTIDE SEQUENCE [LARGE SCALE GENOMIC DNA]</scope>
</reference>
<dbReference type="InterPro" id="IPR001012">
    <property type="entry name" value="UBX_dom"/>
</dbReference>
<dbReference type="Proteomes" id="UP000502823">
    <property type="component" value="Unassembled WGS sequence"/>
</dbReference>
<feature type="domain" description="UBX" evidence="3">
    <location>
        <begin position="389"/>
        <end position="457"/>
    </location>
</feature>
<dbReference type="CDD" id="cd02958">
    <property type="entry name" value="UAS"/>
    <property type="match status" value="1"/>
</dbReference>
<dbReference type="InterPro" id="IPR029071">
    <property type="entry name" value="Ubiquitin-like_domsf"/>
</dbReference>
<dbReference type="PROSITE" id="PS50033">
    <property type="entry name" value="UBX"/>
    <property type="match status" value="1"/>
</dbReference>
<dbReference type="EMBL" id="BLKM01000692">
    <property type="protein sequence ID" value="GFG37375.1"/>
    <property type="molecule type" value="Genomic_DNA"/>
</dbReference>
<evidence type="ECO:0000256" key="1">
    <source>
        <dbReference type="ARBA" id="ARBA00022553"/>
    </source>
</evidence>
<dbReference type="FunFam" id="3.40.30.10:FF:000079">
    <property type="entry name" value="UBX domain-containing protein 7"/>
    <property type="match status" value="1"/>
</dbReference>
<dbReference type="SMART" id="SM00594">
    <property type="entry name" value="UAS"/>
    <property type="match status" value="1"/>
</dbReference>
<keyword evidence="5" id="KW-1185">Reference proteome</keyword>